<dbReference type="OrthoDB" id="3514at2759"/>
<dbReference type="InterPro" id="IPR032302">
    <property type="entry name" value="THOC2_N"/>
</dbReference>
<evidence type="ECO:0000259" key="8">
    <source>
        <dbReference type="Pfam" id="PF16134"/>
    </source>
</evidence>
<evidence type="ECO:0000256" key="1">
    <source>
        <dbReference type="ARBA" id="ARBA00004123"/>
    </source>
</evidence>
<protein>
    <recommendedName>
        <fullName evidence="3">THO complex subunit 2</fullName>
    </recommendedName>
</protein>
<accession>R7QDD4</accession>
<dbReference type="InterPro" id="IPR021418">
    <property type="entry name" value="THO_THOC2_C"/>
</dbReference>
<feature type="compositionally biased region" description="Polar residues" evidence="5">
    <location>
        <begin position="926"/>
        <end position="941"/>
    </location>
</feature>
<feature type="region of interest" description="Disordered" evidence="5">
    <location>
        <begin position="905"/>
        <end position="963"/>
    </location>
</feature>
<organism evidence="9 10">
    <name type="scientific">Chondrus crispus</name>
    <name type="common">Carrageen Irish moss</name>
    <name type="synonym">Polymorpha crispa</name>
    <dbReference type="NCBI Taxonomy" id="2769"/>
    <lineage>
        <taxon>Eukaryota</taxon>
        <taxon>Rhodophyta</taxon>
        <taxon>Florideophyceae</taxon>
        <taxon>Rhodymeniophycidae</taxon>
        <taxon>Gigartinales</taxon>
        <taxon>Gigartinaceae</taxon>
        <taxon>Chondrus</taxon>
    </lineage>
</organism>
<dbReference type="GO" id="GO:0006397">
    <property type="term" value="P:mRNA processing"/>
    <property type="evidence" value="ECO:0007669"/>
    <property type="project" value="InterPro"/>
</dbReference>
<dbReference type="Gramene" id="CDF35450">
    <property type="protein sequence ID" value="CDF35450"/>
    <property type="gene ID" value="CHC_T00010249001"/>
</dbReference>
<feature type="compositionally biased region" description="Basic and acidic residues" evidence="5">
    <location>
        <begin position="910"/>
        <end position="924"/>
    </location>
</feature>
<feature type="compositionally biased region" description="Basic and acidic residues" evidence="5">
    <location>
        <begin position="1326"/>
        <end position="1344"/>
    </location>
</feature>
<feature type="domain" description="THO complex subunit 2 N-terminal" evidence="8">
    <location>
        <begin position="44"/>
        <end position="309"/>
    </location>
</feature>
<feature type="compositionally biased region" description="Basic residues" evidence="5">
    <location>
        <begin position="1913"/>
        <end position="1926"/>
    </location>
</feature>
<feature type="compositionally biased region" description="Low complexity" evidence="5">
    <location>
        <begin position="239"/>
        <end position="254"/>
    </location>
</feature>
<evidence type="ECO:0000256" key="2">
    <source>
        <dbReference type="ARBA" id="ARBA00007857"/>
    </source>
</evidence>
<dbReference type="GO" id="GO:0003729">
    <property type="term" value="F:mRNA binding"/>
    <property type="evidence" value="ECO:0007669"/>
    <property type="project" value="TreeGrafter"/>
</dbReference>
<keyword evidence="10" id="KW-1185">Reference proteome</keyword>
<evidence type="ECO:0000313" key="10">
    <source>
        <dbReference type="Proteomes" id="UP000012073"/>
    </source>
</evidence>
<dbReference type="RefSeq" id="XP_005715269.1">
    <property type="nucleotide sequence ID" value="XM_005715212.1"/>
</dbReference>
<feature type="domain" description="THO complex subunitTHOC2 C-terminal" evidence="6">
    <location>
        <begin position="985"/>
        <end position="1291"/>
    </location>
</feature>
<feature type="compositionally biased region" description="Polar residues" evidence="5">
    <location>
        <begin position="1606"/>
        <end position="1620"/>
    </location>
</feature>
<evidence type="ECO:0000313" key="9">
    <source>
        <dbReference type="EMBL" id="CDF35450.1"/>
    </source>
</evidence>
<feature type="compositionally biased region" description="Basic and acidic residues" evidence="5">
    <location>
        <begin position="1448"/>
        <end position="1472"/>
    </location>
</feature>
<evidence type="ECO:0000259" key="7">
    <source>
        <dbReference type="Pfam" id="PF11732"/>
    </source>
</evidence>
<feature type="compositionally biased region" description="Basic and acidic residues" evidence="5">
    <location>
        <begin position="1852"/>
        <end position="1875"/>
    </location>
</feature>
<feature type="domain" description="THO complex subunitTHOC2 N-terminal" evidence="7">
    <location>
        <begin position="587"/>
        <end position="665"/>
    </location>
</feature>
<keyword evidence="4" id="KW-0539">Nucleus</keyword>
<feature type="compositionally biased region" description="Basic and acidic residues" evidence="5">
    <location>
        <begin position="1521"/>
        <end position="1536"/>
    </location>
</feature>
<evidence type="ECO:0000259" key="6">
    <source>
        <dbReference type="Pfam" id="PF11262"/>
    </source>
</evidence>
<dbReference type="Pfam" id="PF11262">
    <property type="entry name" value="Tho2"/>
    <property type="match status" value="1"/>
</dbReference>
<feature type="compositionally biased region" description="Basic and acidic residues" evidence="5">
    <location>
        <begin position="1647"/>
        <end position="1678"/>
    </location>
</feature>
<dbReference type="InterPro" id="IPR040007">
    <property type="entry name" value="Tho2"/>
</dbReference>
<evidence type="ECO:0000256" key="5">
    <source>
        <dbReference type="SAM" id="MobiDB-lite"/>
    </source>
</evidence>
<dbReference type="Proteomes" id="UP000012073">
    <property type="component" value="Unassembled WGS sequence"/>
</dbReference>
<comment type="subcellular location">
    <subcellularLocation>
        <location evidence="1">Nucleus</location>
    </subcellularLocation>
</comment>
<feature type="region of interest" description="Disordered" evidence="5">
    <location>
        <begin position="1311"/>
        <end position="1926"/>
    </location>
</feature>
<dbReference type="Pfam" id="PF11732">
    <property type="entry name" value="Thoc2"/>
    <property type="match status" value="1"/>
</dbReference>
<dbReference type="Pfam" id="PF16134">
    <property type="entry name" value="THOC2_N"/>
    <property type="match status" value="2"/>
</dbReference>
<dbReference type="PANTHER" id="PTHR21597">
    <property type="entry name" value="THO2 PROTEIN"/>
    <property type="match status" value="1"/>
</dbReference>
<evidence type="ECO:0000256" key="3">
    <source>
        <dbReference type="ARBA" id="ARBA00019596"/>
    </source>
</evidence>
<dbReference type="GeneID" id="17322982"/>
<feature type="region of interest" description="Disordered" evidence="5">
    <location>
        <begin position="234"/>
        <end position="260"/>
    </location>
</feature>
<feature type="compositionally biased region" description="Basic and acidic residues" evidence="5">
    <location>
        <begin position="1882"/>
        <end position="1912"/>
    </location>
</feature>
<dbReference type="EMBL" id="HG001730">
    <property type="protein sequence ID" value="CDF35450.1"/>
    <property type="molecule type" value="Genomic_DNA"/>
</dbReference>
<dbReference type="KEGG" id="ccp:CHC_T00010249001"/>
<reference evidence="10" key="1">
    <citation type="journal article" date="2013" name="Proc. Natl. Acad. Sci. U.S.A.">
        <title>Genome structure and metabolic features in the red seaweed Chondrus crispus shed light on evolution of the Archaeplastida.</title>
        <authorList>
            <person name="Collen J."/>
            <person name="Porcel B."/>
            <person name="Carre W."/>
            <person name="Ball S.G."/>
            <person name="Chaparro C."/>
            <person name="Tonon T."/>
            <person name="Barbeyron T."/>
            <person name="Michel G."/>
            <person name="Noel B."/>
            <person name="Valentin K."/>
            <person name="Elias M."/>
            <person name="Artiguenave F."/>
            <person name="Arun A."/>
            <person name="Aury J.M."/>
            <person name="Barbosa-Neto J.F."/>
            <person name="Bothwell J.H."/>
            <person name="Bouget F.Y."/>
            <person name="Brillet L."/>
            <person name="Cabello-Hurtado F."/>
            <person name="Capella-Gutierrez S."/>
            <person name="Charrier B."/>
            <person name="Cladiere L."/>
            <person name="Cock J.M."/>
            <person name="Coelho S.M."/>
            <person name="Colleoni C."/>
            <person name="Czjzek M."/>
            <person name="Da Silva C."/>
            <person name="Delage L."/>
            <person name="Denoeud F."/>
            <person name="Deschamps P."/>
            <person name="Dittami S.M."/>
            <person name="Gabaldon T."/>
            <person name="Gachon C.M."/>
            <person name="Groisillier A."/>
            <person name="Herve C."/>
            <person name="Jabbari K."/>
            <person name="Katinka M."/>
            <person name="Kloareg B."/>
            <person name="Kowalczyk N."/>
            <person name="Labadie K."/>
            <person name="Leblanc C."/>
            <person name="Lopez P.J."/>
            <person name="McLachlan D.H."/>
            <person name="Meslet-Cladiere L."/>
            <person name="Moustafa A."/>
            <person name="Nehr Z."/>
            <person name="Nyvall Collen P."/>
            <person name="Panaud O."/>
            <person name="Partensky F."/>
            <person name="Poulain J."/>
            <person name="Rensing S.A."/>
            <person name="Rousvoal S."/>
            <person name="Samson G."/>
            <person name="Symeonidi A."/>
            <person name="Weissenbach J."/>
            <person name="Zambounis A."/>
            <person name="Wincker P."/>
            <person name="Boyen C."/>
        </authorList>
    </citation>
    <scope>NUCLEOTIDE SEQUENCE [LARGE SCALE GENOMIC DNA]</scope>
    <source>
        <strain evidence="10">cv. Stackhouse</strain>
    </source>
</reference>
<name>R7QDD4_CHOCR</name>
<dbReference type="STRING" id="2769.R7QDD4"/>
<sequence length="1926" mass="211837">MAPTDFSIGEQTAFDVLDALNPLLESQDAAIVLTVVAAIREANPPAEILASSLYIFSKLVLLNPDCTSAFREVVGYLVSTTLLPRQVLYEAIDVETHQLLEPTIARPAQEKRMRTRLWYTQTRFNLFGEASEGYAKVITLLGETIEATQPVDQRVVVKQLLALVGQFSLDTNRIIELVLSAAADVITGERERVGNLPLDHRLPPLFVSILDEFPRDHVHSVLGAIMQSYHPVNEATNESATSQQTPSPPTATAAGSEKTAEVQKTPDSLYYLIGILMREGRMRISDVWHNLYPRDDRELARKFLKYDEQIQALAKHVGSPYANRPQNAQTPAIFKRGGSSASKRDILTHYSWVTSGPFPAFSYQKLHFICVLIIMCRVDDVFDAIRCLGVNGTHIDIAAHPFICQALGKFAEALLNPLLNNRFPGFYASHSHISQAIGKLGGRANRCPGTVATVDELLDNDDNGPGAVIVRLLQILGPHAMTIPRVLQALCKLVRGRQDPRAITIMQDVVLPAASLLQSNVGLTEEIWSVLRGWSHEVRWRLYGNLHNQVAATSAVYQLVASQASYEMRYVLKRLTKETQKQHVTTIGKITRGQALPAFAAAIDRVQGYPPDVVTISPVIDACQDCSHLAVDMLLFLIVDRMADSRRSRLKDDGINIAQWYATLSLFLGLCLRKLPVTPQQIEGVLGFLYTKLVIHQEALLITALSDIIKCVAGVEVESNLTAKQVMAHGGGRALRDAVSGIWARLQPDSNLVGNVFDSKEEREQHSAVVALLTACRRTEMHVPIAIAIAQMSRDAAGHEDLRTMPLKLGANIVDIAQSSLSQLSRFMNSFSGHNDWERDLEADIWRPLQEMGISTLMTKMSVLTPFAVVLMSPTIPYLRRHPTIYTLDGATKIRVLKGGTVGASAPFPEESRKSRSMDDKKESATVGQTGATNVTDSSMLNGKGNGNASPAPGGLKPMDIVPKDADEDSVSQFGRIVAKRMKNLVATEFVTAFWTMKLDDIAVPVDMYESERKRILLAMSAWEKEVDRNRRLTNHIDQERRRRCEAELRRIRDFVDLLDAERKAYAQKQATTLEALKASLGEHRSPLASRPAHDMEMAVNLFLQECVIPRCKLSICDALFCSRFLRMMIELDIPVLCFSTYFRTLLKLTPVVLRSCSENEALGFARLLKEVLTTLEKWRSNRKVFDAEAAGGKKHGFRDPDSSGAQPLRHEQYCEWLFEIHEGLTEGISRVLVAKEYLYTRNSLCILASIAEVFPKVSEHASQLETSVGKMCKSELPDIRLSSTGVLARLKSGHAKRLPRHIFMLKPSAGSAASGGGLAGKGRVSARDDHASKLSAVRKDAKIGKISGSDGRTKTETRTSQVVVSSGVNVNAPRSISKESKRGDQKAALDPSAQEFVPDVQSGRGGHGDGNRMVGGGKNGKRGRDADDSGPNRSSQQAVGSAGRRPHQQELEPHAKRAKGGDERRSDEGMKKTNSGKPNEEKPQSRDASGRSGGTQIGSNKKTAAPAMNSAKGLSQKRGSTREGHARDSGGRDGANRPISGSSSRNGVNRDGSNHHGPGHASKSRDTQARSPPRRDASNRSPGGREAAGRSPQKREPLGRGGQGRDSSGHSPSRRNNGGRSPLRRELLPRAQGNRDAPSRNPGGRDLSRRESSGKDGPGREGNPREDQGRSSSRRESPGQPLQRKTSGGELQGREPNGVSGRDTSRRRRVPDGQGGIQFGPSGDTRIAVRDLPELESFGDGHGMKRRRENTRDAYAFDGDNRRSTRQRAEGAYRERQPSRESPNMRFGGPNSPPRTPGRAFPGQGPPGKSNWGEHTRSRSHDGPHDMRAGNGGPPRRREHELEQGPPWKSRQNDRHMEFEGRERGPVRGRDGPRGGDFGGYEERGPNRGGDRYMDRRNEGREDRGSRDRGFGRKVHARPGGRRRA</sequence>
<dbReference type="InterPro" id="IPR021726">
    <property type="entry name" value="THO_THOC2_N"/>
</dbReference>
<dbReference type="GO" id="GO:0000445">
    <property type="term" value="C:THO complex part of transcription export complex"/>
    <property type="evidence" value="ECO:0007669"/>
    <property type="project" value="TreeGrafter"/>
</dbReference>
<evidence type="ECO:0000256" key="4">
    <source>
        <dbReference type="ARBA" id="ARBA00023242"/>
    </source>
</evidence>
<feature type="compositionally biased region" description="Basic and acidic residues" evidence="5">
    <location>
        <begin position="1813"/>
        <end position="1829"/>
    </location>
</feature>
<proteinExistence type="inferred from homology"/>
<feature type="compositionally biased region" description="Basic and acidic residues" evidence="5">
    <location>
        <begin position="1479"/>
        <end position="1490"/>
    </location>
</feature>
<feature type="compositionally biased region" description="Low complexity" evidence="5">
    <location>
        <begin position="1363"/>
        <end position="1372"/>
    </location>
</feature>
<dbReference type="GO" id="GO:0006406">
    <property type="term" value="P:mRNA export from nucleus"/>
    <property type="evidence" value="ECO:0007669"/>
    <property type="project" value="InterPro"/>
</dbReference>
<feature type="compositionally biased region" description="Basic and acidic residues" evidence="5">
    <location>
        <begin position="1760"/>
        <end position="1780"/>
    </location>
</feature>
<comment type="similarity">
    <text evidence="2">Belongs to the THOC2 family.</text>
</comment>
<dbReference type="PANTHER" id="PTHR21597:SF0">
    <property type="entry name" value="THO COMPLEX SUBUNIT 2"/>
    <property type="match status" value="1"/>
</dbReference>
<feature type="compositionally biased region" description="Basic and acidic residues" evidence="5">
    <location>
        <begin position="1564"/>
        <end position="1579"/>
    </location>
</feature>
<feature type="domain" description="THO complex subunit 2 N-terminal" evidence="8">
    <location>
        <begin position="471"/>
        <end position="582"/>
    </location>
</feature>
<feature type="compositionally biased region" description="Basic and acidic residues" evidence="5">
    <location>
        <begin position="1377"/>
        <end position="1388"/>
    </location>
</feature>
<gene>
    <name evidence="9" type="ORF">CHC_T00010249001</name>
</gene>